<protein>
    <submittedName>
        <fullName evidence="2">Uncharacterized protein</fullName>
    </submittedName>
</protein>
<accession>A0A915KUU8</accession>
<evidence type="ECO:0000313" key="2">
    <source>
        <dbReference type="WBParaSite" id="nRc.2.0.1.t42565-RA"/>
    </source>
</evidence>
<dbReference type="AlphaFoldDB" id="A0A915KUU8"/>
<reference evidence="2" key="1">
    <citation type="submission" date="2022-11" db="UniProtKB">
        <authorList>
            <consortium name="WormBaseParasite"/>
        </authorList>
    </citation>
    <scope>IDENTIFICATION</scope>
</reference>
<name>A0A915KUU8_ROMCU</name>
<dbReference type="Proteomes" id="UP000887565">
    <property type="component" value="Unplaced"/>
</dbReference>
<evidence type="ECO:0000313" key="1">
    <source>
        <dbReference type="Proteomes" id="UP000887565"/>
    </source>
</evidence>
<keyword evidence="1" id="KW-1185">Reference proteome</keyword>
<proteinExistence type="predicted"/>
<organism evidence="1 2">
    <name type="scientific">Romanomermis culicivorax</name>
    <name type="common">Nematode worm</name>
    <dbReference type="NCBI Taxonomy" id="13658"/>
    <lineage>
        <taxon>Eukaryota</taxon>
        <taxon>Metazoa</taxon>
        <taxon>Ecdysozoa</taxon>
        <taxon>Nematoda</taxon>
        <taxon>Enoplea</taxon>
        <taxon>Dorylaimia</taxon>
        <taxon>Mermithida</taxon>
        <taxon>Mermithoidea</taxon>
        <taxon>Mermithidae</taxon>
        <taxon>Romanomermis</taxon>
    </lineage>
</organism>
<dbReference type="WBParaSite" id="nRc.2.0.1.t42565-RA">
    <property type="protein sequence ID" value="nRc.2.0.1.t42565-RA"/>
    <property type="gene ID" value="nRc.2.0.1.g42565"/>
</dbReference>
<sequence>MSIIDKKCIKKCFTDQKLSWNFSIQLELIKSQLECRIGQIVEFFDSNDSFDLNINDQLSKQADIKSFVGIVRKQA</sequence>